<protein>
    <submittedName>
        <fullName evidence="1">Uncharacterized protein</fullName>
    </submittedName>
</protein>
<comment type="caution">
    <text evidence="1">The sequence shown here is derived from an EMBL/GenBank/DDBJ whole genome shotgun (WGS) entry which is preliminary data.</text>
</comment>
<dbReference type="Proteomes" id="UP000249516">
    <property type="component" value="Unassembled WGS sequence"/>
</dbReference>
<dbReference type="EMBL" id="PNJG02000001">
    <property type="protein sequence ID" value="RKQ36232.1"/>
    <property type="molecule type" value="Genomic_DNA"/>
</dbReference>
<organism evidence="1 2">
    <name type="scientific">Kocuria tytonis</name>
    <dbReference type="NCBI Taxonomy" id="2054280"/>
    <lineage>
        <taxon>Bacteria</taxon>
        <taxon>Bacillati</taxon>
        <taxon>Actinomycetota</taxon>
        <taxon>Actinomycetes</taxon>
        <taxon>Micrococcales</taxon>
        <taxon>Micrococcaceae</taxon>
        <taxon>Kocuria</taxon>
    </lineage>
</organism>
<keyword evidence="2" id="KW-1185">Reference proteome</keyword>
<dbReference type="OrthoDB" id="4239989at2"/>
<gene>
    <name evidence="1" type="ORF">C1C97_000655</name>
</gene>
<name>A0A495A8S1_9MICC</name>
<dbReference type="AlphaFoldDB" id="A0A495A8S1"/>
<proteinExistence type="predicted"/>
<evidence type="ECO:0000313" key="1">
    <source>
        <dbReference type="EMBL" id="RKQ36232.1"/>
    </source>
</evidence>
<evidence type="ECO:0000313" key="2">
    <source>
        <dbReference type="Proteomes" id="UP000249516"/>
    </source>
</evidence>
<reference evidence="1 2" key="1">
    <citation type="submission" date="2018-10" db="EMBL/GenBank/DDBJ databases">
        <title>Kocuria tytouropygialis sp. nov., isolated from the uropygial gland of an American barn owl (Tyto furcata).</title>
        <authorList>
            <person name="Braun M.S."/>
            <person name="Wang E."/>
            <person name="Zimmermann S."/>
            <person name="Wagner H."/>
            <person name="Wink M."/>
        </authorList>
    </citation>
    <scope>NUCLEOTIDE SEQUENCE [LARGE SCALE GENOMIC DNA]</scope>
    <source>
        <strain evidence="1 2">442</strain>
    </source>
</reference>
<dbReference type="RefSeq" id="WP_121029612.1">
    <property type="nucleotide sequence ID" value="NZ_PNJG02000001.1"/>
</dbReference>
<sequence>MNVTETAQFHAMAMAIDGRIKPLDDQGVMASAWQAVLEDVPFREARYILKALYAQPQMLVLQPGHAAKVWEELKAEREQTVRSLLSLDSYLRAMEGQELEEILGRKRAQREKLLASLPPHARAEYESQPRAVTAYRSRVAEYGRKVAGGAVQPWDEDPEMDPRFARVREALEDPGFGALGK</sequence>
<accession>A0A495A8S1</accession>